<evidence type="ECO:0000313" key="5">
    <source>
        <dbReference type="Proteomes" id="UP000179243"/>
    </source>
</evidence>
<accession>A0A1F7F4B4</accession>
<protein>
    <recommendedName>
        <fullName evidence="3">Phospholipase/carboxylesterase/thioesterase domain-containing protein</fullName>
    </recommendedName>
</protein>
<dbReference type="GO" id="GO:0016787">
    <property type="term" value="F:hydrolase activity"/>
    <property type="evidence" value="ECO:0007669"/>
    <property type="project" value="UniProtKB-KW"/>
</dbReference>
<dbReference type="InterPro" id="IPR050955">
    <property type="entry name" value="Plant_Biomass_Hydrol_Est"/>
</dbReference>
<keyword evidence="2" id="KW-0378">Hydrolase</keyword>
<evidence type="ECO:0000313" key="4">
    <source>
        <dbReference type="EMBL" id="OGK01499.1"/>
    </source>
</evidence>
<dbReference type="SUPFAM" id="SSF53474">
    <property type="entry name" value="alpha/beta-Hydrolases"/>
    <property type="match status" value="1"/>
</dbReference>
<feature type="domain" description="Phospholipase/carboxylesterase/thioesterase" evidence="3">
    <location>
        <begin position="158"/>
        <end position="272"/>
    </location>
</feature>
<name>A0A1F7F4B4_UNCRA</name>
<dbReference type="Gene3D" id="3.40.50.1820">
    <property type="entry name" value="alpha/beta hydrolase"/>
    <property type="match status" value="1"/>
</dbReference>
<reference evidence="4 5" key="1">
    <citation type="journal article" date="2016" name="Nat. Commun.">
        <title>Thousands of microbial genomes shed light on interconnected biogeochemical processes in an aquifer system.</title>
        <authorList>
            <person name="Anantharaman K."/>
            <person name="Brown C.T."/>
            <person name="Hug L.A."/>
            <person name="Sharon I."/>
            <person name="Castelle C.J."/>
            <person name="Probst A.J."/>
            <person name="Thomas B.C."/>
            <person name="Singh A."/>
            <person name="Wilkins M.J."/>
            <person name="Karaoz U."/>
            <person name="Brodie E.L."/>
            <person name="Williams K.H."/>
            <person name="Hubbard S.S."/>
            <person name="Banfield J.F."/>
        </authorList>
    </citation>
    <scope>NUCLEOTIDE SEQUENCE [LARGE SCALE GENOMIC DNA]</scope>
</reference>
<evidence type="ECO:0000259" key="3">
    <source>
        <dbReference type="Pfam" id="PF02230"/>
    </source>
</evidence>
<comment type="caution">
    <text evidence="4">The sequence shown here is derived from an EMBL/GenBank/DDBJ whole genome shotgun (WGS) entry which is preliminary data.</text>
</comment>
<dbReference type="PANTHER" id="PTHR43037:SF5">
    <property type="entry name" value="FERULOYL ESTERASE"/>
    <property type="match status" value="1"/>
</dbReference>
<sequence length="408" mass="44681">MRFLIKRMAPLGLLLFLAFCSGKKTLSGPELEAAIRLYLNEQKAFADFTGEPNEVERLITKVLAEHGPVRAGQDTAYITGLDGKQRALGLHIPALYAPERLAPVVLWLHGGVNGTRQDKGADAAHFFAREADSLYFIFAAVSGERGATWFDETGMANIQKALRYIKQTYAVDDNRVVLAGVSDGGTGCFVSGMHYPGSFAGYVVVSGAPALLPMLHIASVPFNMKLRPWYVIHGGLDRLYPGVQARQAAALFTSLGVDYTFHYYPEWPHGLDSISGEKAGMLGFALRVRRDPCPDEIAFKTFEPMRVSWLSIDSLAPPAPGALVQPASVRARKQGRRLVIDAERVSHVSLYAAQPLFTPGEKAALCVNGHELGERVFTPEGATPLDYAREMRDRAFLPFCRIAITVTK</sequence>
<dbReference type="InterPro" id="IPR003140">
    <property type="entry name" value="PLipase/COase/thioEstase"/>
</dbReference>
<dbReference type="Proteomes" id="UP000179243">
    <property type="component" value="Unassembled WGS sequence"/>
</dbReference>
<dbReference type="InterPro" id="IPR029058">
    <property type="entry name" value="AB_hydrolase_fold"/>
</dbReference>
<dbReference type="EMBL" id="MFYX01000125">
    <property type="protein sequence ID" value="OGK01499.1"/>
    <property type="molecule type" value="Genomic_DNA"/>
</dbReference>
<gene>
    <name evidence="4" type="ORF">A2519_19470</name>
</gene>
<dbReference type="AlphaFoldDB" id="A0A1F7F4B4"/>
<organism evidence="4 5">
    <name type="scientific">Candidatus Raymondbacteria bacterium RIFOXYD12_FULL_49_13</name>
    <dbReference type="NCBI Taxonomy" id="1817890"/>
    <lineage>
        <taxon>Bacteria</taxon>
        <taxon>Raymondiibacteriota</taxon>
    </lineage>
</organism>
<keyword evidence="1" id="KW-0732">Signal</keyword>
<dbReference type="PANTHER" id="PTHR43037">
    <property type="entry name" value="UNNAMED PRODUCT-RELATED"/>
    <property type="match status" value="1"/>
</dbReference>
<proteinExistence type="predicted"/>
<evidence type="ECO:0000256" key="1">
    <source>
        <dbReference type="ARBA" id="ARBA00022729"/>
    </source>
</evidence>
<evidence type="ECO:0000256" key="2">
    <source>
        <dbReference type="ARBA" id="ARBA00022801"/>
    </source>
</evidence>
<dbReference type="Pfam" id="PF02230">
    <property type="entry name" value="Abhydrolase_2"/>
    <property type="match status" value="1"/>
</dbReference>